<reference evidence="1" key="1">
    <citation type="journal article" date="2020" name="Stud. Mycol.">
        <title>101 Dothideomycetes genomes: a test case for predicting lifestyles and emergence of pathogens.</title>
        <authorList>
            <person name="Haridas S."/>
            <person name="Albert R."/>
            <person name="Binder M."/>
            <person name="Bloem J."/>
            <person name="Labutti K."/>
            <person name="Salamov A."/>
            <person name="Andreopoulos B."/>
            <person name="Baker S."/>
            <person name="Barry K."/>
            <person name="Bills G."/>
            <person name="Bluhm B."/>
            <person name="Cannon C."/>
            <person name="Castanera R."/>
            <person name="Culley D."/>
            <person name="Daum C."/>
            <person name="Ezra D."/>
            <person name="Gonzalez J."/>
            <person name="Henrissat B."/>
            <person name="Kuo A."/>
            <person name="Liang C."/>
            <person name="Lipzen A."/>
            <person name="Lutzoni F."/>
            <person name="Magnuson J."/>
            <person name="Mondo S."/>
            <person name="Nolan M."/>
            <person name="Ohm R."/>
            <person name="Pangilinan J."/>
            <person name="Park H.-J."/>
            <person name="Ramirez L."/>
            <person name="Alfaro M."/>
            <person name="Sun H."/>
            <person name="Tritt A."/>
            <person name="Yoshinaga Y."/>
            <person name="Zwiers L.-H."/>
            <person name="Turgeon B."/>
            <person name="Goodwin S."/>
            <person name="Spatafora J."/>
            <person name="Crous P."/>
            <person name="Grigoriev I."/>
        </authorList>
    </citation>
    <scope>NUCLEOTIDE SEQUENCE</scope>
    <source>
        <strain evidence="1">Tuck. ex Michener</strain>
    </source>
</reference>
<name>A0A6A6HGD7_VIRVR</name>
<keyword evidence="2" id="KW-1185">Reference proteome</keyword>
<dbReference type="EMBL" id="ML991781">
    <property type="protein sequence ID" value="KAF2237184.1"/>
    <property type="molecule type" value="Genomic_DNA"/>
</dbReference>
<organism evidence="1 2">
    <name type="scientific">Viridothelium virens</name>
    <name type="common">Speckled blister lichen</name>
    <name type="synonym">Trypethelium virens</name>
    <dbReference type="NCBI Taxonomy" id="1048519"/>
    <lineage>
        <taxon>Eukaryota</taxon>
        <taxon>Fungi</taxon>
        <taxon>Dikarya</taxon>
        <taxon>Ascomycota</taxon>
        <taxon>Pezizomycotina</taxon>
        <taxon>Dothideomycetes</taxon>
        <taxon>Dothideomycetes incertae sedis</taxon>
        <taxon>Trypetheliales</taxon>
        <taxon>Trypetheliaceae</taxon>
        <taxon>Viridothelium</taxon>
    </lineage>
</organism>
<accession>A0A6A6HGD7</accession>
<proteinExistence type="predicted"/>
<dbReference type="AlphaFoldDB" id="A0A6A6HGD7"/>
<sequence length="143" mass="15989">MSCSSMMSPRVAISGILASLMLLMMMMSFTSSAGLNLRKCFAFAMRMQGPTRSLRSICTEMTWTLFFSRRSFATHAISIDEDPVAYPRTRRAPSLASNSNVCSQRLCPITASALPMYAFTMVQACRYGYCVPPKTYTVTNHRH</sequence>
<evidence type="ECO:0000313" key="2">
    <source>
        <dbReference type="Proteomes" id="UP000800092"/>
    </source>
</evidence>
<gene>
    <name evidence="1" type="ORF">EV356DRAFT_28023</name>
</gene>
<protein>
    <submittedName>
        <fullName evidence="1">Uncharacterized protein</fullName>
    </submittedName>
</protein>
<evidence type="ECO:0000313" key="1">
    <source>
        <dbReference type="EMBL" id="KAF2237184.1"/>
    </source>
</evidence>
<dbReference type="Proteomes" id="UP000800092">
    <property type="component" value="Unassembled WGS sequence"/>
</dbReference>